<protein>
    <submittedName>
        <fullName evidence="2">Glycosyltransferase</fullName>
    </submittedName>
</protein>
<dbReference type="KEGG" id="schv:BRCON_1490"/>
<dbReference type="PANTHER" id="PTHR45947:SF3">
    <property type="entry name" value="SULFOQUINOVOSYL TRANSFERASE SQD2"/>
    <property type="match status" value="1"/>
</dbReference>
<organism evidence="2 3">
    <name type="scientific">Sumerlaea chitinivorans</name>
    <dbReference type="NCBI Taxonomy" id="2250252"/>
    <lineage>
        <taxon>Bacteria</taxon>
        <taxon>Candidatus Sumerlaeota</taxon>
        <taxon>Candidatus Sumerlaeia</taxon>
        <taxon>Candidatus Sumerlaeales</taxon>
        <taxon>Candidatus Sumerlaeaceae</taxon>
        <taxon>Candidatus Sumerlaea</taxon>
    </lineage>
</organism>
<gene>
    <name evidence="2" type="ORF">BRCON_1490</name>
</gene>
<dbReference type="InterPro" id="IPR050194">
    <property type="entry name" value="Glycosyltransferase_grp1"/>
</dbReference>
<dbReference type="Pfam" id="PF13439">
    <property type="entry name" value="Glyco_transf_4"/>
    <property type="match status" value="1"/>
</dbReference>
<dbReference type="EMBL" id="CP030759">
    <property type="protein sequence ID" value="AXA36267.1"/>
    <property type="molecule type" value="Genomic_DNA"/>
</dbReference>
<dbReference type="Gene3D" id="3.40.50.2000">
    <property type="entry name" value="Glycogen Phosphorylase B"/>
    <property type="match status" value="2"/>
</dbReference>
<dbReference type="Proteomes" id="UP000262583">
    <property type="component" value="Chromosome"/>
</dbReference>
<dbReference type="PANTHER" id="PTHR45947">
    <property type="entry name" value="SULFOQUINOVOSYL TRANSFERASE SQD2"/>
    <property type="match status" value="1"/>
</dbReference>
<dbReference type="GO" id="GO:0016757">
    <property type="term" value="F:glycosyltransferase activity"/>
    <property type="evidence" value="ECO:0007669"/>
    <property type="project" value="TreeGrafter"/>
</dbReference>
<name>A0A2Z4Y4Y7_SUMC1</name>
<evidence type="ECO:0000313" key="2">
    <source>
        <dbReference type="EMBL" id="AXA36267.1"/>
    </source>
</evidence>
<sequence length="406" mass="45413">MKILYICCDLGVEISGRKGASTHVREACHALQRYGHEVLLVSPVVGDRSKLGFPVVEVTPPRTRWLGADLRYVVLNYQMQRLLPKIIQDFAPDVVYERYSLYQTAGQAICRKLGIPRILEVNTLLATELRHRLRFPRLARLIESRLWRGESAIICVSSVLRDMIVKQSGLDMGRMAGIVVSPVGVDPDVFAPTVSPLPRSKVGCERHVIVGYVGTLTTWHGVELFFKVGRLLQDENLPICLVVVGGEPERVERLRQRAATECLEHLHFAGSVPHEEVPHWLATMDICLIADTQDWSSPTKYFEMAAMGKPVVAARVAAIEEVMGGDGVGGVLFERGNAQDAVSKLRLLVEHPEQAKTLGQQARERVLENYSWERNLERMMALYRKLGVSKAELWAGNSQASSRRTC</sequence>
<proteinExistence type="predicted"/>
<evidence type="ECO:0000313" key="3">
    <source>
        <dbReference type="Proteomes" id="UP000262583"/>
    </source>
</evidence>
<evidence type="ECO:0000259" key="1">
    <source>
        <dbReference type="Pfam" id="PF13439"/>
    </source>
</evidence>
<keyword evidence="2" id="KW-0808">Transferase</keyword>
<accession>A0A2Z4Y4Y7</accession>
<dbReference type="SUPFAM" id="SSF53756">
    <property type="entry name" value="UDP-Glycosyltransferase/glycogen phosphorylase"/>
    <property type="match status" value="1"/>
</dbReference>
<dbReference type="CDD" id="cd03801">
    <property type="entry name" value="GT4_PimA-like"/>
    <property type="match status" value="1"/>
</dbReference>
<reference evidence="2 3" key="1">
    <citation type="submission" date="2018-05" db="EMBL/GenBank/DDBJ databases">
        <title>A metagenomic window into the 2 km-deep terrestrial subsurface aquifer revealed taxonomically and functionally diverse microbial community comprising novel uncultured bacterial lineages.</title>
        <authorList>
            <person name="Kadnikov V.V."/>
            <person name="Mardanov A.V."/>
            <person name="Beletsky A.V."/>
            <person name="Banks D."/>
            <person name="Pimenov N.V."/>
            <person name="Frank Y.A."/>
            <person name="Karnachuk O.V."/>
            <person name="Ravin N.V."/>
        </authorList>
    </citation>
    <scope>NUCLEOTIDE SEQUENCE [LARGE SCALE GENOMIC DNA]</scope>
    <source>
        <strain evidence="2">BY</strain>
    </source>
</reference>
<dbReference type="InterPro" id="IPR028098">
    <property type="entry name" value="Glyco_trans_4-like_N"/>
</dbReference>
<feature type="domain" description="Glycosyltransferase subfamily 4-like N-terminal" evidence="1">
    <location>
        <begin position="19"/>
        <end position="188"/>
    </location>
</feature>
<dbReference type="Pfam" id="PF13692">
    <property type="entry name" value="Glyco_trans_1_4"/>
    <property type="match status" value="1"/>
</dbReference>
<dbReference type="AlphaFoldDB" id="A0A2Z4Y4Y7"/>